<evidence type="ECO:0000256" key="6">
    <source>
        <dbReference type="SAM" id="Phobius"/>
    </source>
</evidence>
<organism evidence="7 8">
    <name type="scientific">Chionoecetes opilio</name>
    <name type="common">Atlantic snow crab</name>
    <name type="synonym">Cancer opilio</name>
    <dbReference type="NCBI Taxonomy" id="41210"/>
    <lineage>
        <taxon>Eukaryota</taxon>
        <taxon>Metazoa</taxon>
        <taxon>Ecdysozoa</taxon>
        <taxon>Arthropoda</taxon>
        <taxon>Crustacea</taxon>
        <taxon>Multicrustacea</taxon>
        <taxon>Malacostraca</taxon>
        <taxon>Eumalacostraca</taxon>
        <taxon>Eucarida</taxon>
        <taxon>Decapoda</taxon>
        <taxon>Pleocyemata</taxon>
        <taxon>Brachyura</taxon>
        <taxon>Eubrachyura</taxon>
        <taxon>Majoidea</taxon>
        <taxon>Majidae</taxon>
        <taxon>Chionoecetes</taxon>
    </lineage>
</organism>
<dbReference type="GO" id="GO:0004521">
    <property type="term" value="F:RNA endonuclease activity"/>
    <property type="evidence" value="ECO:0007669"/>
    <property type="project" value="InterPro"/>
</dbReference>
<feature type="transmembrane region" description="Helical" evidence="6">
    <location>
        <begin position="182"/>
        <end position="201"/>
    </location>
</feature>
<sequence>MIGHERGRTKRIHPPLSFAADRMRQIESAWGGLDRDNTLGDALRITSMGQYRSDSSPQPWIRQKSRVLDVTLTSLLTYAVDITALQQQQQPTRRRASTPPGNTLSFASPSVQTMTFCGYKLSLCLVVISVWGIVQLLVMAGLLYFEAGAFFEDLHLESSYDSKENFITDVAKGFKNCSFNCFIAACLYIVTLGVSGWQFYLNQKTTNHDVQAQGMMVTDRL</sequence>
<proteinExistence type="inferred from homology"/>
<keyword evidence="3 6" id="KW-0812">Transmembrane</keyword>
<keyword evidence="8" id="KW-1185">Reference proteome</keyword>
<dbReference type="PANTHER" id="PTHR31733">
    <property type="entry name" value="RIBONUCLEASE KAPPA"/>
    <property type="match status" value="1"/>
</dbReference>
<evidence type="ECO:0000256" key="5">
    <source>
        <dbReference type="ARBA" id="ARBA00023136"/>
    </source>
</evidence>
<protein>
    <submittedName>
        <fullName evidence="7">Ribonuclease kappa</fullName>
    </submittedName>
</protein>
<comment type="caution">
    <text evidence="7">The sequence shown here is derived from an EMBL/GenBank/DDBJ whole genome shotgun (WGS) entry which is preliminary data.</text>
</comment>
<gene>
    <name evidence="7" type="ORF">GWK47_035556</name>
</gene>
<evidence type="ECO:0000256" key="2">
    <source>
        <dbReference type="ARBA" id="ARBA00008458"/>
    </source>
</evidence>
<evidence type="ECO:0000313" key="7">
    <source>
        <dbReference type="EMBL" id="KAG0726992.1"/>
    </source>
</evidence>
<feature type="transmembrane region" description="Helical" evidence="6">
    <location>
        <begin position="123"/>
        <end position="145"/>
    </location>
</feature>
<evidence type="ECO:0000313" key="8">
    <source>
        <dbReference type="Proteomes" id="UP000770661"/>
    </source>
</evidence>
<name>A0A8J5D2C1_CHIOP</name>
<dbReference type="OrthoDB" id="67317at2759"/>
<evidence type="ECO:0000256" key="3">
    <source>
        <dbReference type="ARBA" id="ARBA00022692"/>
    </source>
</evidence>
<evidence type="ECO:0000256" key="4">
    <source>
        <dbReference type="ARBA" id="ARBA00022989"/>
    </source>
</evidence>
<dbReference type="GO" id="GO:0016020">
    <property type="term" value="C:membrane"/>
    <property type="evidence" value="ECO:0007669"/>
    <property type="project" value="UniProtKB-SubCell"/>
</dbReference>
<dbReference type="AlphaFoldDB" id="A0A8J5D2C1"/>
<reference evidence="7" key="1">
    <citation type="submission" date="2020-07" db="EMBL/GenBank/DDBJ databases">
        <title>The High-quality genome of the commercially important snow crab, Chionoecetes opilio.</title>
        <authorList>
            <person name="Jeong J.-H."/>
            <person name="Ryu S."/>
        </authorList>
    </citation>
    <scope>NUCLEOTIDE SEQUENCE</scope>
    <source>
        <strain evidence="7">MADBK_172401_WGS</strain>
        <tissue evidence="7">Digestive gland</tissue>
    </source>
</reference>
<evidence type="ECO:0000256" key="1">
    <source>
        <dbReference type="ARBA" id="ARBA00004141"/>
    </source>
</evidence>
<accession>A0A8J5D2C1</accession>
<keyword evidence="4 6" id="KW-1133">Transmembrane helix</keyword>
<dbReference type="EMBL" id="JACEEZ010003825">
    <property type="protein sequence ID" value="KAG0726992.1"/>
    <property type="molecule type" value="Genomic_DNA"/>
</dbReference>
<keyword evidence="5 6" id="KW-0472">Membrane</keyword>
<dbReference type="InterPro" id="IPR026770">
    <property type="entry name" value="RNase_K"/>
</dbReference>
<comment type="subcellular location">
    <subcellularLocation>
        <location evidence="1">Membrane</location>
        <topology evidence="1">Multi-pass membrane protein</topology>
    </subcellularLocation>
</comment>
<dbReference type="Proteomes" id="UP000770661">
    <property type="component" value="Unassembled WGS sequence"/>
</dbReference>
<comment type="similarity">
    <text evidence="2">Belongs to the RNase K family.</text>
</comment>